<keyword evidence="4 7" id="KW-0472">Membrane</keyword>
<comment type="function">
    <text evidence="5">Putative transporter.</text>
</comment>
<evidence type="ECO:0000313" key="9">
    <source>
        <dbReference type="EMBL" id="KPP75183.1"/>
    </source>
</evidence>
<dbReference type="EMBL" id="JARO02001528">
    <property type="protein sequence ID" value="KPP75183.1"/>
    <property type="molecule type" value="Genomic_DNA"/>
</dbReference>
<dbReference type="Gene3D" id="1.10.3730.20">
    <property type="match status" value="1"/>
</dbReference>
<dbReference type="InterPro" id="IPR004853">
    <property type="entry name" value="Sugar_P_trans_dom"/>
</dbReference>
<name>A0A0P7VP44_SCLFO</name>
<dbReference type="SUPFAM" id="SSF103481">
    <property type="entry name" value="Multidrug resistance efflux transporter EmrE"/>
    <property type="match status" value="2"/>
</dbReference>
<proteinExistence type="inferred from homology"/>
<evidence type="ECO:0000256" key="1">
    <source>
        <dbReference type="ARBA" id="ARBA00004141"/>
    </source>
</evidence>
<keyword evidence="2 7" id="KW-0812">Transmembrane</keyword>
<feature type="domain" description="Sugar phosphate transporter" evidence="8">
    <location>
        <begin position="16"/>
        <end position="134"/>
    </location>
</feature>
<evidence type="ECO:0000256" key="2">
    <source>
        <dbReference type="ARBA" id="ARBA00022692"/>
    </source>
</evidence>
<feature type="transmembrane region" description="Helical" evidence="7">
    <location>
        <begin position="195"/>
        <end position="213"/>
    </location>
</feature>
<comment type="similarity">
    <text evidence="6">Belongs to the TPT transporter family. SLC35E subfamily.</text>
</comment>
<dbReference type="InterPro" id="IPR037185">
    <property type="entry name" value="EmrE-like"/>
</dbReference>
<evidence type="ECO:0000256" key="3">
    <source>
        <dbReference type="ARBA" id="ARBA00022989"/>
    </source>
</evidence>
<dbReference type="Proteomes" id="UP000034805">
    <property type="component" value="Unassembled WGS sequence"/>
</dbReference>
<feature type="domain" description="Sugar phosphate transporter" evidence="8">
    <location>
        <begin position="138"/>
        <end position="214"/>
    </location>
</feature>
<comment type="caution">
    <text evidence="9">The sequence shown here is derived from an EMBL/GenBank/DDBJ whole genome shotgun (WGS) entry which is preliminary data.</text>
</comment>
<evidence type="ECO:0000313" key="10">
    <source>
        <dbReference type="Proteomes" id="UP000034805"/>
    </source>
</evidence>
<evidence type="ECO:0000256" key="5">
    <source>
        <dbReference type="ARBA" id="ARBA00093767"/>
    </source>
</evidence>
<sequence length="295" mass="32627">MRSSTSLPVLFLPPLLRAWGVPKAELPRRYQRCYILPLAFGKYFASVSAHFSIWKVPVSYAHTVKATMPIWVVLLSRIIMKEKQTTKVYVSLIPIIGGVLLATVTELSFDLSGLISALAATLCFSLQNIFSKKTEIANWTGTFLLLVVSGFCNFAQNVIAFSVLNLVSPLSYAVANATKRIMVISISLLLLRNPVTFSNVLGMLTAILGVFLYNKAKYDANQETKKKLLPVSKQDMVSFDNVGMGLDTVQPNGTVPFPKGSDVQYGRSNVLTDHFQYSRQTFSMGFSSNQYDVAL</sequence>
<keyword evidence="3 7" id="KW-1133">Transmembrane helix</keyword>
<evidence type="ECO:0000256" key="4">
    <source>
        <dbReference type="ARBA" id="ARBA00023136"/>
    </source>
</evidence>
<evidence type="ECO:0000259" key="8">
    <source>
        <dbReference type="Pfam" id="PF03151"/>
    </source>
</evidence>
<dbReference type="AlphaFoldDB" id="A0A0P7VP44"/>
<dbReference type="InterPro" id="IPR050186">
    <property type="entry name" value="TPT_transporter"/>
</dbReference>
<evidence type="ECO:0000256" key="7">
    <source>
        <dbReference type="SAM" id="Phobius"/>
    </source>
</evidence>
<evidence type="ECO:0000256" key="6">
    <source>
        <dbReference type="ARBA" id="ARBA00093775"/>
    </source>
</evidence>
<dbReference type="Pfam" id="PF03151">
    <property type="entry name" value="TPT"/>
    <property type="match status" value="2"/>
</dbReference>
<dbReference type="PANTHER" id="PTHR11132">
    <property type="entry name" value="SOLUTE CARRIER FAMILY 35"/>
    <property type="match status" value="1"/>
</dbReference>
<comment type="subcellular location">
    <subcellularLocation>
        <location evidence="1">Membrane</location>
        <topology evidence="1">Multi-pass membrane protein</topology>
    </subcellularLocation>
</comment>
<reference evidence="9 10" key="1">
    <citation type="submission" date="2015-08" db="EMBL/GenBank/DDBJ databases">
        <title>The genome of the Asian arowana (Scleropages formosus).</title>
        <authorList>
            <person name="Tan M.H."/>
            <person name="Gan H.M."/>
            <person name="Croft L.J."/>
            <person name="Austin C.M."/>
        </authorList>
    </citation>
    <scope>NUCLEOTIDE SEQUENCE [LARGE SCALE GENOMIC DNA]</scope>
    <source>
        <strain evidence="9">Aro1</strain>
    </source>
</reference>
<organism evidence="9 10">
    <name type="scientific">Scleropages formosus</name>
    <name type="common">Asian bonytongue</name>
    <name type="synonym">Osteoglossum formosum</name>
    <dbReference type="NCBI Taxonomy" id="113540"/>
    <lineage>
        <taxon>Eukaryota</taxon>
        <taxon>Metazoa</taxon>
        <taxon>Chordata</taxon>
        <taxon>Craniata</taxon>
        <taxon>Vertebrata</taxon>
        <taxon>Euteleostomi</taxon>
        <taxon>Actinopterygii</taxon>
        <taxon>Neopterygii</taxon>
        <taxon>Teleostei</taxon>
        <taxon>Osteoglossocephala</taxon>
        <taxon>Osteoglossomorpha</taxon>
        <taxon>Osteoglossiformes</taxon>
        <taxon>Osteoglossidae</taxon>
        <taxon>Scleropages</taxon>
    </lineage>
</organism>
<feature type="transmembrane region" description="Helical" evidence="7">
    <location>
        <begin position="142"/>
        <end position="164"/>
    </location>
</feature>
<dbReference type="STRING" id="113540.ENSSFOP00015052217"/>
<feature type="transmembrane region" description="Helical" evidence="7">
    <location>
        <begin position="111"/>
        <end position="130"/>
    </location>
</feature>
<gene>
    <name evidence="9" type="ORF">Z043_105584</name>
</gene>
<dbReference type="GO" id="GO:0016020">
    <property type="term" value="C:membrane"/>
    <property type="evidence" value="ECO:0007669"/>
    <property type="project" value="UniProtKB-SubCell"/>
</dbReference>
<accession>A0A0P7VP44</accession>
<feature type="transmembrane region" description="Helical" evidence="7">
    <location>
        <begin position="58"/>
        <end position="76"/>
    </location>
</feature>
<feature type="transmembrane region" description="Helical" evidence="7">
    <location>
        <begin position="88"/>
        <end position="105"/>
    </location>
</feature>
<protein>
    <submittedName>
        <fullName evidence="9">Solute carrier family 35 member E1-like</fullName>
    </submittedName>
</protein>